<dbReference type="InParanoid" id="G0QV42"/>
<dbReference type="AlphaFoldDB" id="G0QV42"/>
<dbReference type="GeneID" id="14907038"/>
<name>G0QV42_ICHMU</name>
<evidence type="ECO:0000313" key="2">
    <source>
        <dbReference type="Proteomes" id="UP000008983"/>
    </source>
</evidence>
<organism evidence="1 2">
    <name type="scientific">Ichthyophthirius multifiliis</name>
    <name type="common">White spot disease agent</name>
    <name type="synonym">Ich</name>
    <dbReference type="NCBI Taxonomy" id="5932"/>
    <lineage>
        <taxon>Eukaryota</taxon>
        <taxon>Sar</taxon>
        <taxon>Alveolata</taxon>
        <taxon>Ciliophora</taxon>
        <taxon>Intramacronucleata</taxon>
        <taxon>Oligohymenophorea</taxon>
        <taxon>Hymenostomatida</taxon>
        <taxon>Ophryoglenina</taxon>
        <taxon>Ichthyophthirius</taxon>
    </lineage>
</organism>
<sequence length="159" mass="19794">MHVFKCFYQQMNQMNIFIMNNIKKLKIQNQKFFVQHILMFQKVLKNVLCKILQIQTNYNNYHNKLLIVTNSMMLMNIQYIFQINQMMNQMKQFKKQNKKIRIIRKRFYNIKMKIKVLQIIYFTGKLFQIQYVKTVSIYRMFLTLFQIYLYQQNLHLYNA</sequence>
<reference evidence="1 2" key="1">
    <citation type="submission" date="2011-07" db="EMBL/GenBank/DDBJ databases">
        <authorList>
            <person name="Coyne R."/>
            <person name="Brami D."/>
            <person name="Johnson J."/>
            <person name="Hostetler J."/>
            <person name="Hannick L."/>
            <person name="Clark T."/>
            <person name="Cassidy-Hanley D."/>
            <person name="Inman J."/>
        </authorList>
    </citation>
    <scope>NUCLEOTIDE SEQUENCE [LARGE SCALE GENOMIC DNA]</scope>
    <source>
        <strain evidence="1 2">G5</strain>
    </source>
</reference>
<keyword evidence="2" id="KW-1185">Reference proteome</keyword>
<dbReference type="Proteomes" id="UP000008983">
    <property type="component" value="Unassembled WGS sequence"/>
</dbReference>
<evidence type="ECO:0000313" key="1">
    <source>
        <dbReference type="EMBL" id="EGR30916.1"/>
    </source>
</evidence>
<accession>G0QV42</accession>
<gene>
    <name evidence="1" type="ORF">IMG5_121200</name>
</gene>
<proteinExistence type="predicted"/>
<protein>
    <submittedName>
        <fullName evidence="1">Uncharacterized protein</fullName>
    </submittedName>
</protein>
<dbReference type="RefSeq" id="XP_004032503.1">
    <property type="nucleotide sequence ID" value="XM_004032455.1"/>
</dbReference>
<dbReference type="EMBL" id="GL983931">
    <property type="protein sequence ID" value="EGR30916.1"/>
    <property type="molecule type" value="Genomic_DNA"/>
</dbReference>